<dbReference type="InterPro" id="IPR051632">
    <property type="entry name" value="Rho_GEF"/>
</dbReference>
<dbReference type="Pfam" id="PF17838">
    <property type="entry name" value="PH_16"/>
    <property type="match status" value="1"/>
</dbReference>
<feature type="region of interest" description="Disordered" evidence="10">
    <location>
        <begin position="1749"/>
        <end position="1810"/>
    </location>
</feature>
<dbReference type="CDD" id="cd00160">
    <property type="entry name" value="RhoGEF"/>
    <property type="match status" value="1"/>
</dbReference>
<dbReference type="SMART" id="SM00325">
    <property type="entry name" value="RhoGEF"/>
    <property type="match status" value="1"/>
</dbReference>
<dbReference type="SUPFAM" id="SSF57889">
    <property type="entry name" value="Cysteine-rich domain"/>
    <property type="match status" value="1"/>
</dbReference>
<gene>
    <name evidence="14" type="ORF">DAPPUDRAFT_240350</name>
</gene>
<dbReference type="InterPro" id="IPR000219">
    <property type="entry name" value="DH_dom"/>
</dbReference>
<feature type="compositionally biased region" description="Low complexity" evidence="10">
    <location>
        <begin position="1779"/>
        <end position="1790"/>
    </location>
</feature>
<feature type="compositionally biased region" description="Polar residues" evidence="10">
    <location>
        <begin position="990"/>
        <end position="1004"/>
    </location>
</feature>
<feature type="compositionally biased region" description="Low complexity" evidence="10">
    <location>
        <begin position="922"/>
        <end position="932"/>
    </location>
</feature>
<feature type="domain" description="PH" evidence="11">
    <location>
        <begin position="1289"/>
        <end position="1393"/>
    </location>
</feature>
<dbReference type="Pfam" id="PF00621">
    <property type="entry name" value="RhoGEF"/>
    <property type="match status" value="1"/>
</dbReference>
<feature type="compositionally biased region" description="Low complexity" evidence="10">
    <location>
        <begin position="1869"/>
        <end position="1890"/>
    </location>
</feature>
<feature type="compositionally biased region" description="Polar residues" evidence="10">
    <location>
        <begin position="1576"/>
        <end position="1587"/>
    </location>
</feature>
<dbReference type="STRING" id="6669.E9GBE1"/>
<evidence type="ECO:0000313" key="14">
    <source>
        <dbReference type="EMBL" id="EFX82944.1"/>
    </source>
</evidence>
<dbReference type="InterPro" id="IPR002219">
    <property type="entry name" value="PKC_DAG/PE"/>
</dbReference>
<evidence type="ECO:0000256" key="10">
    <source>
        <dbReference type="SAM" id="MobiDB-lite"/>
    </source>
</evidence>
<evidence type="ECO:0000259" key="12">
    <source>
        <dbReference type="PROSITE" id="PS50010"/>
    </source>
</evidence>
<dbReference type="SMART" id="SM00109">
    <property type="entry name" value="C1"/>
    <property type="match status" value="1"/>
</dbReference>
<evidence type="ECO:0000256" key="9">
    <source>
        <dbReference type="SAM" id="Coils"/>
    </source>
</evidence>
<dbReference type="Proteomes" id="UP000000305">
    <property type="component" value="Unassembled WGS sequence"/>
</dbReference>
<dbReference type="Gene3D" id="2.30.29.30">
    <property type="entry name" value="Pleckstrin-homology domain (PH domain)/Phosphotyrosine-binding domain (PTB)"/>
    <property type="match status" value="1"/>
</dbReference>
<keyword evidence="7" id="KW-0862">Zinc</keyword>
<dbReference type="GO" id="GO:0008270">
    <property type="term" value="F:zinc ion binding"/>
    <property type="evidence" value="ECO:0007669"/>
    <property type="project" value="UniProtKB-KW"/>
</dbReference>
<feature type="compositionally biased region" description="Low complexity" evidence="10">
    <location>
        <begin position="1973"/>
        <end position="1987"/>
    </location>
</feature>
<dbReference type="PROSITE" id="PS50081">
    <property type="entry name" value="ZF_DAG_PE_2"/>
    <property type="match status" value="1"/>
</dbReference>
<feature type="coiled-coil region" evidence="9">
    <location>
        <begin position="1659"/>
        <end position="1732"/>
    </location>
</feature>
<keyword evidence="8 9" id="KW-0175">Coiled coil</keyword>
<evidence type="ECO:0000256" key="7">
    <source>
        <dbReference type="ARBA" id="ARBA00022833"/>
    </source>
</evidence>
<dbReference type="eggNOG" id="KOG3520">
    <property type="taxonomic scope" value="Eukaryota"/>
</dbReference>
<keyword evidence="6" id="KW-0863">Zinc-finger</keyword>
<keyword evidence="15" id="KW-1185">Reference proteome</keyword>
<keyword evidence="5" id="KW-0479">Metal-binding</keyword>
<feature type="compositionally biased region" description="Low complexity" evidence="10">
    <location>
        <begin position="942"/>
        <end position="973"/>
    </location>
</feature>
<feature type="region of interest" description="Disordered" evidence="10">
    <location>
        <begin position="588"/>
        <end position="620"/>
    </location>
</feature>
<keyword evidence="4" id="KW-0344">Guanine-nucleotide releasing factor</keyword>
<dbReference type="InParanoid" id="E9GBE1"/>
<evidence type="ECO:0000259" key="13">
    <source>
        <dbReference type="PROSITE" id="PS50081"/>
    </source>
</evidence>
<dbReference type="InterPro" id="IPR041020">
    <property type="entry name" value="PH_16"/>
</dbReference>
<dbReference type="InterPro" id="IPR011993">
    <property type="entry name" value="PH-like_dom_sf"/>
</dbReference>
<dbReference type="SMART" id="SM00233">
    <property type="entry name" value="PH"/>
    <property type="match status" value="1"/>
</dbReference>
<dbReference type="Gene3D" id="3.30.60.20">
    <property type="match status" value="1"/>
</dbReference>
<evidence type="ECO:0000256" key="1">
    <source>
        <dbReference type="ARBA" id="ARBA00004496"/>
    </source>
</evidence>
<keyword evidence="3" id="KW-0597">Phosphoprotein</keyword>
<dbReference type="PANTHER" id="PTHR13944:SF21">
    <property type="entry name" value="CYSTS, ISOFORM C"/>
    <property type="match status" value="1"/>
</dbReference>
<evidence type="ECO:0000256" key="3">
    <source>
        <dbReference type="ARBA" id="ARBA00022553"/>
    </source>
</evidence>
<feature type="compositionally biased region" description="Polar residues" evidence="10">
    <location>
        <begin position="1952"/>
        <end position="1962"/>
    </location>
</feature>
<dbReference type="InterPro" id="IPR001849">
    <property type="entry name" value="PH_domain"/>
</dbReference>
<dbReference type="InterPro" id="IPR046349">
    <property type="entry name" value="C1-like_sf"/>
</dbReference>
<reference evidence="14 15" key="1">
    <citation type="journal article" date="2011" name="Science">
        <title>The ecoresponsive genome of Daphnia pulex.</title>
        <authorList>
            <person name="Colbourne J.K."/>
            <person name="Pfrender M.E."/>
            <person name="Gilbert D."/>
            <person name="Thomas W.K."/>
            <person name="Tucker A."/>
            <person name="Oakley T.H."/>
            <person name="Tokishita S."/>
            <person name="Aerts A."/>
            <person name="Arnold G.J."/>
            <person name="Basu M.K."/>
            <person name="Bauer D.J."/>
            <person name="Caceres C.E."/>
            <person name="Carmel L."/>
            <person name="Casola C."/>
            <person name="Choi J.H."/>
            <person name="Detter J.C."/>
            <person name="Dong Q."/>
            <person name="Dusheyko S."/>
            <person name="Eads B.D."/>
            <person name="Frohlich T."/>
            <person name="Geiler-Samerotte K.A."/>
            <person name="Gerlach D."/>
            <person name="Hatcher P."/>
            <person name="Jogdeo S."/>
            <person name="Krijgsveld J."/>
            <person name="Kriventseva E.V."/>
            <person name="Kultz D."/>
            <person name="Laforsch C."/>
            <person name="Lindquist E."/>
            <person name="Lopez J."/>
            <person name="Manak J.R."/>
            <person name="Muller J."/>
            <person name="Pangilinan J."/>
            <person name="Patwardhan R.P."/>
            <person name="Pitluck S."/>
            <person name="Pritham E.J."/>
            <person name="Rechtsteiner A."/>
            <person name="Rho M."/>
            <person name="Rogozin I.B."/>
            <person name="Sakarya O."/>
            <person name="Salamov A."/>
            <person name="Schaack S."/>
            <person name="Shapiro H."/>
            <person name="Shiga Y."/>
            <person name="Skalitzky C."/>
            <person name="Smith Z."/>
            <person name="Souvorov A."/>
            <person name="Sung W."/>
            <person name="Tang Z."/>
            <person name="Tsuchiya D."/>
            <person name="Tu H."/>
            <person name="Vos H."/>
            <person name="Wang M."/>
            <person name="Wolf Y.I."/>
            <person name="Yamagata H."/>
            <person name="Yamada T."/>
            <person name="Ye Y."/>
            <person name="Shaw J.R."/>
            <person name="Andrews J."/>
            <person name="Crease T.J."/>
            <person name="Tang H."/>
            <person name="Lucas S.M."/>
            <person name="Robertson H.M."/>
            <person name="Bork P."/>
            <person name="Koonin E.V."/>
            <person name="Zdobnov E.M."/>
            <person name="Grigoriev I.V."/>
            <person name="Lynch M."/>
            <person name="Boore J.L."/>
        </authorList>
    </citation>
    <scope>NUCLEOTIDE SEQUENCE [LARGE SCALE GENOMIC DNA]</scope>
</reference>
<feature type="region of interest" description="Disordered" evidence="10">
    <location>
        <begin position="1913"/>
        <end position="2046"/>
    </location>
</feature>
<dbReference type="KEGG" id="dpx:DAPPUDRAFT_240350"/>
<dbReference type="GO" id="GO:0005085">
    <property type="term" value="F:guanyl-nucleotide exchange factor activity"/>
    <property type="evidence" value="ECO:0007669"/>
    <property type="project" value="UniProtKB-KW"/>
</dbReference>
<feature type="region of interest" description="Disordered" evidence="10">
    <location>
        <begin position="1568"/>
        <end position="1587"/>
    </location>
</feature>
<evidence type="ECO:0000256" key="8">
    <source>
        <dbReference type="ARBA" id="ARBA00023054"/>
    </source>
</evidence>
<dbReference type="EMBL" id="GL732538">
    <property type="protein sequence ID" value="EFX82944.1"/>
    <property type="molecule type" value="Genomic_DNA"/>
</dbReference>
<dbReference type="PROSITE" id="PS50003">
    <property type="entry name" value="PH_DOMAIN"/>
    <property type="match status" value="1"/>
</dbReference>
<feature type="compositionally biased region" description="Low complexity" evidence="10">
    <location>
        <begin position="1929"/>
        <end position="1941"/>
    </location>
</feature>
<feature type="compositionally biased region" description="Basic residues" evidence="10">
    <location>
        <begin position="769"/>
        <end position="784"/>
    </location>
</feature>
<feature type="region of interest" description="Disordered" evidence="10">
    <location>
        <begin position="922"/>
        <end position="1013"/>
    </location>
</feature>
<dbReference type="PANTHER" id="PTHR13944">
    <property type="entry name" value="AGAP007712-PA"/>
    <property type="match status" value="1"/>
</dbReference>
<proteinExistence type="predicted"/>
<dbReference type="PhylomeDB" id="E9GBE1"/>
<evidence type="ECO:0000313" key="15">
    <source>
        <dbReference type="Proteomes" id="UP000000305"/>
    </source>
</evidence>
<feature type="domain" description="DH" evidence="12">
    <location>
        <begin position="1059"/>
        <end position="1248"/>
    </location>
</feature>
<sequence length="2073" mass="222748">MVPYQLQQAKGLLHCYNQMDRTSRIPMQDHLKGKSHLKNLNNFPERKLAFEQLSISTPEPKDDSFQISSTVDERIEKAWNHQTICGYIYDESFSILSIEKKIQVLSPHFAFIGQDDPMPNFVKYLRLITLAICGSINYGNDNHFKANACNIDVSCGDGSRGCIDRFLRSPQPVESPDDKSRPCEYPSGFSPLCTVPTFGMAHYIEQEVYTSSEESGAEDSDEDIITDYLSPLDDNGNLDAGASAATSSSSPGVAAINVAAIATRFYSTESPPCSLRISAAEDMEPAGAAAADGGGGGTDDRMISNYATAAAAAAAAAESIPIISVTQHSPAASKAFFILETGRDRYDGEDNLRQLHGIQESIQRMRQVSVQTLRLQRRSHPRQRMCKILAVAQSQVGRRLRYGGVGAGCNWSLSCPSLSGSGSGGGQGGVASGLAGHGNGNNNEADWLGATLADWDSPTPPGMAAHYWVGGDGGPSHKAGLANGSKRRRSWASPWEVDEMGLASAGGTCGITYEEAGGGGALDGVGGRTRSISLSSGDTDNEQDAAGGGGGSGHSSRARQAGITTSSSALSSGELKVLAGRHSTHSLNDMGFPLIPALPTKPRGMSKDGGGGGRDGDPSKWLSPRILTLQKSISTPSILAVKDGSNLTALTLSSIKNSTGGSNSASSAASATMAATIGGASVGSGASAAGMMAKETQGILMTATAAGPTSSFPRISSYTGLESETDDDSELHLNHHHHHLSHDHVSSRYSLGSFVAEPGFENDDDANSSKRRKRGSIFFRKRKDKDKEKDKSKLKQPHQFVPVCHSNSQPCDVCSKSLTNKAALRCESCAITVHENSCRDQVSDCTRFKVPKSIPLGSKVSSLANLTGAGHAKLQSSHSAVGAAAFTASNASSAGSSLYYSVSSSSAATSAGLSATNNHVTAGSSANSSGGSTWSVAQSIGSTLPSSSNSSSTAATNTPASSSQTPSTPIASPLFGNSKCGAGADKDPNDPSNTPSEDQPSHATNEGDGHDTIEGVFNAADIKDLDLDPELGILDEEAEAWVGTVDKKISKKLKEKEIKRQEHIYEFIITEKHHCLTLKVMQKIFAEGMRREMRLSSETVDRIFPCLEELIEYHLQFLRRLRQRQRQESIVSTIEDILRVQFSGLLGDQLRSLYGEFCSRHQEAVSMYKEMIKEDRKFAAFARQCTLNPLCKKKGIPECILFVTQRITKYPLLIDPLIKTSREQPEECLKLQQVLGFVKDILIGVNAQVAEKERKLRLIEVYNKIDAKSATTYKNKKFKKSDLLSSNRRLMFEGVAYLNHARGKVQLVTVVVLSDVVFFLQESNQKFHFVTQDNKAGVISLQKLLVREKAGGQDTRSIYLISSNPDEPEMYELQCQNPREKRIWIDTIRAAVEQCPEDEEGNVSEGEEQRKIREAQDIKTRQLIATLREKDRQLGSLLEEKMATFCELVELLANNEDSTSSWLLLGSDSAPPKYSHLVEQGFQSAQAKETLSQAMTELCRLLGLLLSSNAAANWNLSRSVSSVGERHSDTFSMPLLPKRAETFGGFDQNGKEKGCVKKKSATDLTAVDSTTTTTTNEQPASWSAQTPPVLQLNGDQQAMGLELVHNVSTLLCLLSSQATAFESLRNDFLAEIKASRSGTALTSAPFGSSSATLAKFQHKASHNQRLEELRNLQDRLSKEKAEWSRERTMQEEHISEQRKQLLKLQEQVRIENTDIQQQRENLYQKLEALRGQGILLSPNMTIVSTAPMASAVSPTSGGEDADATGGPSSPPPPNPPPNSTSLLPSPTPSSVDLGRRKTRGSNTAGMGSASAGLLKRESCSNLPLPMNLISAKNEQKAVVAALANTLPIKQQLPMKLAKLGAALGSAGHATGGNSNSGGSNNSSHGSPHGNVASPTGGGLVQQLLPLRLSESLEHKRASPKVPSTDPFKPKLSSSSFSPPASKSEDFVAGHSRTGSSPASIQMLSPRHHHYHHTTTTTTATTTSTASAGGNMHPPKVPDKPASLLLQQAARGSPQLPPPPGHHQHHQAHPPPKVHDPETNQEIKKERKMWKDTASLLPATPSPVYQRWSTNTVM</sequence>
<accession>E9GBE1</accession>
<evidence type="ECO:0000256" key="5">
    <source>
        <dbReference type="ARBA" id="ARBA00022723"/>
    </source>
</evidence>
<organism evidence="14 15">
    <name type="scientific">Daphnia pulex</name>
    <name type="common">Water flea</name>
    <dbReference type="NCBI Taxonomy" id="6669"/>
    <lineage>
        <taxon>Eukaryota</taxon>
        <taxon>Metazoa</taxon>
        <taxon>Ecdysozoa</taxon>
        <taxon>Arthropoda</taxon>
        <taxon>Crustacea</taxon>
        <taxon>Branchiopoda</taxon>
        <taxon>Diplostraca</taxon>
        <taxon>Cladocera</taxon>
        <taxon>Anomopoda</taxon>
        <taxon>Daphniidae</taxon>
        <taxon>Daphnia</taxon>
    </lineage>
</organism>
<feature type="compositionally biased region" description="Basic and acidic residues" evidence="10">
    <location>
        <begin position="2032"/>
        <end position="2046"/>
    </location>
</feature>
<feature type="region of interest" description="Disordered" evidence="10">
    <location>
        <begin position="1869"/>
        <end position="1898"/>
    </location>
</feature>
<dbReference type="HOGENOM" id="CLU_001593_0_0_1"/>
<dbReference type="SUPFAM" id="SSF48065">
    <property type="entry name" value="DBL homology domain (DH-domain)"/>
    <property type="match status" value="1"/>
</dbReference>
<feature type="compositionally biased region" description="Pro residues" evidence="10">
    <location>
        <begin position="1768"/>
        <end position="1778"/>
    </location>
</feature>
<evidence type="ECO:0000256" key="2">
    <source>
        <dbReference type="ARBA" id="ARBA00022490"/>
    </source>
</evidence>
<dbReference type="Gene3D" id="1.20.900.10">
    <property type="entry name" value="Dbl homology (DH) domain"/>
    <property type="match status" value="1"/>
</dbReference>
<protein>
    <submittedName>
        <fullName evidence="14">Uncharacterized protein</fullName>
    </submittedName>
</protein>
<dbReference type="PROSITE" id="PS50010">
    <property type="entry name" value="DH_2"/>
    <property type="match status" value="1"/>
</dbReference>
<dbReference type="SUPFAM" id="SSF50729">
    <property type="entry name" value="PH domain-like"/>
    <property type="match status" value="1"/>
</dbReference>
<keyword evidence="2" id="KW-0963">Cytoplasm</keyword>
<feature type="domain" description="Phorbol-ester/DAG-type" evidence="13">
    <location>
        <begin position="797"/>
        <end position="845"/>
    </location>
</feature>
<dbReference type="CDD" id="cd15789">
    <property type="entry name" value="PH_ARHGEF2_18_like"/>
    <property type="match status" value="1"/>
</dbReference>
<evidence type="ECO:0000256" key="6">
    <source>
        <dbReference type="ARBA" id="ARBA00022771"/>
    </source>
</evidence>
<dbReference type="GO" id="GO:0005737">
    <property type="term" value="C:cytoplasm"/>
    <property type="evidence" value="ECO:0007669"/>
    <property type="project" value="UniProtKB-SubCell"/>
</dbReference>
<dbReference type="InterPro" id="IPR035899">
    <property type="entry name" value="DBL_dom_sf"/>
</dbReference>
<name>E9GBE1_DAPPU</name>
<dbReference type="OrthoDB" id="28045at2759"/>
<dbReference type="GO" id="GO:0035023">
    <property type="term" value="P:regulation of Rho protein signal transduction"/>
    <property type="evidence" value="ECO:0000318"/>
    <property type="project" value="GO_Central"/>
</dbReference>
<dbReference type="CDD" id="cd20815">
    <property type="entry name" value="C1_p190RhoGEF-like"/>
    <property type="match status" value="1"/>
</dbReference>
<feature type="region of interest" description="Disordered" evidence="10">
    <location>
        <begin position="760"/>
        <end position="796"/>
    </location>
</feature>
<evidence type="ECO:0000256" key="4">
    <source>
        <dbReference type="ARBA" id="ARBA00022658"/>
    </source>
</evidence>
<evidence type="ECO:0000259" key="11">
    <source>
        <dbReference type="PROSITE" id="PS50003"/>
    </source>
</evidence>
<feature type="region of interest" description="Disordered" evidence="10">
    <location>
        <begin position="519"/>
        <end position="573"/>
    </location>
</feature>
<comment type="subcellular location">
    <subcellularLocation>
        <location evidence="1">Cytoplasm</location>
    </subcellularLocation>
</comment>